<evidence type="ECO:0000256" key="5">
    <source>
        <dbReference type="ARBA" id="ARBA00022989"/>
    </source>
</evidence>
<keyword evidence="6 7" id="KW-0472">Membrane</keyword>
<dbReference type="NCBIfam" id="TIGR00427">
    <property type="entry name" value="NAAT family transporter"/>
    <property type="match status" value="1"/>
</dbReference>
<dbReference type="eggNOG" id="COG2095">
    <property type="taxonomic scope" value="Bacteria"/>
</dbReference>
<dbReference type="Proteomes" id="UP000001175">
    <property type="component" value="Chromosome"/>
</dbReference>
<keyword evidence="5 7" id="KW-1133">Transmembrane helix</keyword>
<dbReference type="GO" id="GO:0005886">
    <property type="term" value="C:plasma membrane"/>
    <property type="evidence" value="ECO:0007669"/>
    <property type="project" value="UniProtKB-SubCell"/>
</dbReference>
<keyword evidence="3" id="KW-1003">Cell membrane</keyword>
<dbReference type="EMBL" id="AP008231">
    <property type="protein sequence ID" value="BAD78380.1"/>
    <property type="molecule type" value="Genomic_DNA"/>
</dbReference>
<proteinExistence type="inferred from homology"/>
<feature type="transmembrane region" description="Helical" evidence="7">
    <location>
        <begin position="150"/>
        <end position="169"/>
    </location>
</feature>
<feature type="transmembrane region" description="Helical" evidence="7">
    <location>
        <begin position="37"/>
        <end position="59"/>
    </location>
</feature>
<gene>
    <name evidence="8" type="ordered locus">syc0190_d</name>
</gene>
<evidence type="ECO:0000256" key="7">
    <source>
        <dbReference type="RuleBase" id="RU362048"/>
    </source>
</evidence>
<dbReference type="InterPro" id="IPR002771">
    <property type="entry name" value="Multi_antbiot-R_MarC"/>
</dbReference>
<organism evidence="8 9">
    <name type="scientific">Synechococcus sp. (strain ATCC 27144 / PCC 6301 / SAUG 1402/1)</name>
    <name type="common">Anacystis nidulans</name>
    <dbReference type="NCBI Taxonomy" id="269084"/>
    <lineage>
        <taxon>Bacteria</taxon>
        <taxon>Bacillati</taxon>
        <taxon>Cyanobacteriota</taxon>
        <taxon>Cyanophyceae</taxon>
        <taxon>Synechococcales</taxon>
        <taxon>Synechococcaceae</taxon>
        <taxon>Synechococcus</taxon>
    </lineage>
</organism>
<dbReference type="PANTHER" id="PTHR33508:SF1">
    <property type="entry name" value="UPF0056 MEMBRANE PROTEIN YHCE"/>
    <property type="match status" value="1"/>
</dbReference>
<dbReference type="PANTHER" id="PTHR33508">
    <property type="entry name" value="UPF0056 MEMBRANE PROTEIN YHCE"/>
    <property type="match status" value="1"/>
</dbReference>
<evidence type="ECO:0000256" key="2">
    <source>
        <dbReference type="ARBA" id="ARBA00009784"/>
    </source>
</evidence>
<protein>
    <recommendedName>
        <fullName evidence="7">UPF0056 inner membrane protein</fullName>
    </recommendedName>
</protein>
<dbReference type="KEGG" id="syc:syc0190_d"/>
<evidence type="ECO:0000256" key="6">
    <source>
        <dbReference type="ARBA" id="ARBA00023136"/>
    </source>
</evidence>
<feature type="transmembrane region" description="Helical" evidence="7">
    <location>
        <begin position="181"/>
        <end position="202"/>
    </location>
</feature>
<sequence>MPASKNALTLAVGVEFRLPGITLVPQSTSSMSFPSQAAFATTLFAMLNPLGMLPVFISYTESERRQVQRWAALFISLTVFALLILFLLTGSTLLRFFGISLSSFRIAGGILLLLLGINLTIDNTAKQTRAIVKHEQESSLRAAESVYKKIVIPLAVPLLVGPGAIANVILHGTLAETEQQYGLLAEFALIIALISLLTFIIFQSGRWFQKVIGDVGLSILTRILGLLVAAIGIQFLVAGVADVAATVVTPAVLQQLQRSPMP</sequence>
<dbReference type="AlphaFoldDB" id="A0A0H3K5E8"/>
<evidence type="ECO:0000256" key="1">
    <source>
        <dbReference type="ARBA" id="ARBA00004651"/>
    </source>
</evidence>
<accession>A0A0H3K5E8</accession>
<evidence type="ECO:0000313" key="9">
    <source>
        <dbReference type="Proteomes" id="UP000001175"/>
    </source>
</evidence>
<name>A0A0H3K5E8_SYNP6</name>
<feature type="transmembrane region" description="Helical" evidence="7">
    <location>
        <begin position="223"/>
        <end position="253"/>
    </location>
</feature>
<evidence type="ECO:0000313" key="8">
    <source>
        <dbReference type="EMBL" id="BAD78380.1"/>
    </source>
</evidence>
<evidence type="ECO:0000256" key="3">
    <source>
        <dbReference type="ARBA" id="ARBA00022475"/>
    </source>
</evidence>
<keyword evidence="4 7" id="KW-0812">Transmembrane</keyword>
<comment type="subcellular location">
    <subcellularLocation>
        <location evidence="7">Cell inner membrane</location>
        <topology evidence="7">Multi-pass membrane protein</topology>
    </subcellularLocation>
    <subcellularLocation>
        <location evidence="1">Cell membrane</location>
        <topology evidence="1">Multi-pass membrane protein</topology>
    </subcellularLocation>
</comment>
<feature type="transmembrane region" description="Helical" evidence="7">
    <location>
        <begin position="71"/>
        <end position="90"/>
    </location>
</feature>
<comment type="similarity">
    <text evidence="2 7">Belongs to the UPF0056 (MarC) family.</text>
</comment>
<dbReference type="Pfam" id="PF01914">
    <property type="entry name" value="MarC"/>
    <property type="match status" value="1"/>
</dbReference>
<feature type="transmembrane region" description="Helical" evidence="7">
    <location>
        <begin position="96"/>
        <end position="121"/>
    </location>
</feature>
<evidence type="ECO:0000256" key="4">
    <source>
        <dbReference type="ARBA" id="ARBA00022692"/>
    </source>
</evidence>
<reference evidence="8 9" key="1">
    <citation type="journal article" date="2007" name="Photosyn. Res.">
        <title>Complete nucleotide sequence of the freshwater unicellular cyanobacterium Synechococcus elongatus PCC 6301 chromosome: gene content and organization.</title>
        <authorList>
            <person name="Sugita C."/>
            <person name="Ogata K."/>
            <person name="Shikata M."/>
            <person name="Jikuya H."/>
            <person name="Takano J."/>
            <person name="Furumichi M."/>
            <person name="Kanehisa M."/>
            <person name="Omata T."/>
            <person name="Sugiura M."/>
            <person name="Sugita M."/>
        </authorList>
    </citation>
    <scope>NUCLEOTIDE SEQUENCE [LARGE SCALE GENOMIC DNA]</scope>
    <source>
        <strain evidence="9">ATCC 27144 / PCC 6301 / SAUG 1402/1</strain>
    </source>
</reference>